<sequence length="165" mass="19028">MMLRRGSDFVQESLPESSAMTPRNKSIKASACHPSPLFHAIALIHLSQDVLPLKPLQNTHRSTCRQVVRRARSQYQFRNSCKRLGKHIIFIRSQIHPSAHHVLYRMKSMRVSEELVVGDVEFALSQRKSTRWYSMDRAREFSRRIVGPTPFDRVSYLVLLGPATT</sequence>
<feature type="compositionally biased region" description="Polar residues" evidence="1">
    <location>
        <begin position="14"/>
        <end position="24"/>
    </location>
</feature>
<name>A0A0C3KHB7_PISTI</name>
<dbReference type="EMBL" id="KN831955">
    <property type="protein sequence ID" value="KIO08987.1"/>
    <property type="molecule type" value="Genomic_DNA"/>
</dbReference>
<dbReference type="Proteomes" id="UP000054217">
    <property type="component" value="Unassembled WGS sequence"/>
</dbReference>
<gene>
    <name evidence="2" type="ORF">M404DRAFT_303200</name>
</gene>
<dbReference type="InParanoid" id="A0A0C3KHB7"/>
<evidence type="ECO:0000256" key="1">
    <source>
        <dbReference type="SAM" id="MobiDB-lite"/>
    </source>
</evidence>
<evidence type="ECO:0000313" key="2">
    <source>
        <dbReference type="EMBL" id="KIO08987.1"/>
    </source>
</evidence>
<reference evidence="2 3" key="1">
    <citation type="submission" date="2014-04" db="EMBL/GenBank/DDBJ databases">
        <authorList>
            <consortium name="DOE Joint Genome Institute"/>
            <person name="Kuo A."/>
            <person name="Kohler A."/>
            <person name="Costa M.D."/>
            <person name="Nagy L.G."/>
            <person name="Floudas D."/>
            <person name="Copeland A."/>
            <person name="Barry K.W."/>
            <person name="Cichocki N."/>
            <person name="Veneault-Fourrey C."/>
            <person name="LaButti K."/>
            <person name="Lindquist E.A."/>
            <person name="Lipzen A."/>
            <person name="Lundell T."/>
            <person name="Morin E."/>
            <person name="Murat C."/>
            <person name="Sun H."/>
            <person name="Tunlid A."/>
            <person name="Henrissat B."/>
            <person name="Grigoriev I.V."/>
            <person name="Hibbett D.S."/>
            <person name="Martin F."/>
            <person name="Nordberg H.P."/>
            <person name="Cantor M.N."/>
            <person name="Hua S.X."/>
        </authorList>
    </citation>
    <scope>NUCLEOTIDE SEQUENCE [LARGE SCALE GENOMIC DNA]</scope>
    <source>
        <strain evidence="2 3">Marx 270</strain>
    </source>
</reference>
<feature type="region of interest" description="Disordered" evidence="1">
    <location>
        <begin position="1"/>
        <end position="26"/>
    </location>
</feature>
<protein>
    <submittedName>
        <fullName evidence="2">Uncharacterized protein</fullName>
    </submittedName>
</protein>
<dbReference type="AlphaFoldDB" id="A0A0C3KHB7"/>
<proteinExistence type="predicted"/>
<keyword evidence="3" id="KW-1185">Reference proteome</keyword>
<dbReference type="HOGENOM" id="CLU_1611453_0_0_1"/>
<accession>A0A0C3KHB7</accession>
<reference evidence="3" key="2">
    <citation type="submission" date="2015-01" db="EMBL/GenBank/DDBJ databases">
        <title>Evolutionary Origins and Diversification of the Mycorrhizal Mutualists.</title>
        <authorList>
            <consortium name="DOE Joint Genome Institute"/>
            <consortium name="Mycorrhizal Genomics Consortium"/>
            <person name="Kohler A."/>
            <person name="Kuo A."/>
            <person name="Nagy L.G."/>
            <person name="Floudas D."/>
            <person name="Copeland A."/>
            <person name="Barry K.W."/>
            <person name="Cichocki N."/>
            <person name="Veneault-Fourrey C."/>
            <person name="LaButti K."/>
            <person name="Lindquist E.A."/>
            <person name="Lipzen A."/>
            <person name="Lundell T."/>
            <person name="Morin E."/>
            <person name="Murat C."/>
            <person name="Riley R."/>
            <person name="Ohm R."/>
            <person name="Sun H."/>
            <person name="Tunlid A."/>
            <person name="Henrissat B."/>
            <person name="Grigoriev I.V."/>
            <person name="Hibbett D.S."/>
            <person name="Martin F."/>
        </authorList>
    </citation>
    <scope>NUCLEOTIDE SEQUENCE [LARGE SCALE GENOMIC DNA]</scope>
    <source>
        <strain evidence="3">Marx 270</strain>
    </source>
</reference>
<organism evidence="2 3">
    <name type="scientific">Pisolithus tinctorius Marx 270</name>
    <dbReference type="NCBI Taxonomy" id="870435"/>
    <lineage>
        <taxon>Eukaryota</taxon>
        <taxon>Fungi</taxon>
        <taxon>Dikarya</taxon>
        <taxon>Basidiomycota</taxon>
        <taxon>Agaricomycotina</taxon>
        <taxon>Agaricomycetes</taxon>
        <taxon>Agaricomycetidae</taxon>
        <taxon>Boletales</taxon>
        <taxon>Sclerodermatineae</taxon>
        <taxon>Pisolithaceae</taxon>
        <taxon>Pisolithus</taxon>
    </lineage>
</organism>
<evidence type="ECO:0000313" key="3">
    <source>
        <dbReference type="Proteomes" id="UP000054217"/>
    </source>
</evidence>